<evidence type="ECO:0000256" key="5">
    <source>
        <dbReference type="ARBA" id="ARBA00037614"/>
    </source>
</evidence>
<keyword evidence="4" id="KW-0802">TPR repeat</keyword>
<dbReference type="Proteomes" id="UP000192578">
    <property type="component" value="Unassembled WGS sequence"/>
</dbReference>
<feature type="compositionally biased region" description="Low complexity" evidence="7">
    <location>
        <begin position="65"/>
        <end position="76"/>
    </location>
</feature>
<gene>
    <name evidence="8" type="ORF">BV898_16140</name>
</gene>
<feature type="compositionally biased region" description="Polar residues" evidence="7">
    <location>
        <begin position="1"/>
        <end position="17"/>
    </location>
</feature>
<evidence type="ECO:0000313" key="8">
    <source>
        <dbReference type="EMBL" id="OWA51663.1"/>
    </source>
</evidence>
<dbReference type="Pfam" id="PF08238">
    <property type="entry name" value="Sel1"/>
    <property type="match status" value="4"/>
</dbReference>
<comment type="function">
    <text evidence="5">May act as an adapter that regulates LRP2 function.</text>
</comment>
<sequence length="419" mass="46082">MSSENSTANYNGSPNSEKINHLAGTEDAVMQGNANPVGELSRSFSVSRVLAASPVTSDLKRSKMSRTSSRMSNTSRRSTASVMPFLSGYAIPVTIERGKELYAAKKFRPAYTIFDKLAQSKDVAAMYYKSVMLLDGLGIPESNREGLLALKKTYEKSVRTACDPKYQHLSCYQIGLAYFRGMGARQDLNEAVRWWLKAANEVKYDPSSQIAFENQINTESGTLCQILLAKHYATRRPNPDWEKSYNWYKEAAQNGSIESLFQVGVLTWYGLGCDPAADEKKTHETIQTFLGQAAVGGNVCAMANLAFYCLQKQLQEGAFLWATKAIETVKGPTGKKATLAEAVKKVMAMPNNDNDVESVTKAISMAYFVLAHLHNVGAVASEDKEKAGEFFEAASDIDLGLVHSLTKLLESELAIKHDE</sequence>
<protein>
    <recommendedName>
        <fullName evidence="6">LRP2-binding protein</fullName>
    </recommendedName>
</protein>
<dbReference type="GO" id="GO:0005737">
    <property type="term" value="C:cytoplasm"/>
    <property type="evidence" value="ECO:0007669"/>
    <property type="project" value="UniProtKB-SubCell"/>
</dbReference>
<comment type="caution">
    <text evidence="8">The sequence shown here is derived from an EMBL/GenBank/DDBJ whole genome shotgun (WGS) entry which is preliminary data.</text>
</comment>
<accession>A0A9X6RKV7</accession>
<dbReference type="SMART" id="SM00671">
    <property type="entry name" value="SEL1"/>
    <property type="match status" value="4"/>
</dbReference>
<comment type="subcellular location">
    <subcellularLocation>
        <location evidence="1">Cytoplasm</location>
    </subcellularLocation>
</comment>
<evidence type="ECO:0000256" key="1">
    <source>
        <dbReference type="ARBA" id="ARBA00004496"/>
    </source>
</evidence>
<keyword evidence="2" id="KW-0963">Cytoplasm</keyword>
<evidence type="ECO:0000256" key="7">
    <source>
        <dbReference type="SAM" id="MobiDB-lite"/>
    </source>
</evidence>
<evidence type="ECO:0000256" key="3">
    <source>
        <dbReference type="ARBA" id="ARBA00022737"/>
    </source>
</evidence>
<feature type="region of interest" description="Disordered" evidence="7">
    <location>
        <begin position="1"/>
        <end position="34"/>
    </location>
</feature>
<dbReference type="OrthoDB" id="2384430at2759"/>
<dbReference type="EMBL" id="MTYJ01000235">
    <property type="protein sequence ID" value="OWA51663.1"/>
    <property type="molecule type" value="Genomic_DNA"/>
</dbReference>
<dbReference type="AlphaFoldDB" id="A0A9X6RKV7"/>
<evidence type="ECO:0000256" key="6">
    <source>
        <dbReference type="ARBA" id="ARBA00039954"/>
    </source>
</evidence>
<evidence type="ECO:0000256" key="2">
    <source>
        <dbReference type="ARBA" id="ARBA00022490"/>
    </source>
</evidence>
<dbReference type="InterPro" id="IPR006597">
    <property type="entry name" value="Sel1-like"/>
</dbReference>
<evidence type="ECO:0000256" key="4">
    <source>
        <dbReference type="ARBA" id="ARBA00022803"/>
    </source>
</evidence>
<reference evidence="9" key="1">
    <citation type="submission" date="2017-01" db="EMBL/GenBank/DDBJ databases">
        <title>Comparative genomics of anhydrobiosis in the tardigrade Hypsibius dujardini.</title>
        <authorList>
            <person name="Yoshida Y."/>
            <person name="Koutsovoulos G."/>
            <person name="Laetsch D."/>
            <person name="Stevens L."/>
            <person name="Kumar S."/>
            <person name="Horikawa D."/>
            <person name="Ishino K."/>
            <person name="Komine S."/>
            <person name="Tomita M."/>
            <person name="Blaxter M."/>
            <person name="Arakawa K."/>
        </authorList>
    </citation>
    <scope>NUCLEOTIDE SEQUENCE [LARGE SCALE GENOMIC DNA]</scope>
    <source>
        <strain evidence="9">Z151</strain>
    </source>
</reference>
<keyword evidence="3" id="KW-0677">Repeat</keyword>
<proteinExistence type="predicted"/>
<dbReference type="InterPro" id="IPR052323">
    <property type="entry name" value="LRP2-binding"/>
</dbReference>
<feature type="region of interest" description="Disordered" evidence="7">
    <location>
        <begin position="57"/>
        <end position="76"/>
    </location>
</feature>
<dbReference type="SUPFAM" id="SSF81901">
    <property type="entry name" value="HCP-like"/>
    <property type="match status" value="2"/>
</dbReference>
<organism evidence="8 9">
    <name type="scientific">Hypsibius exemplaris</name>
    <name type="common">Freshwater tardigrade</name>
    <dbReference type="NCBI Taxonomy" id="2072580"/>
    <lineage>
        <taxon>Eukaryota</taxon>
        <taxon>Metazoa</taxon>
        <taxon>Ecdysozoa</taxon>
        <taxon>Tardigrada</taxon>
        <taxon>Eutardigrada</taxon>
        <taxon>Parachela</taxon>
        <taxon>Hypsibioidea</taxon>
        <taxon>Hypsibiidae</taxon>
        <taxon>Hypsibius</taxon>
    </lineage>
</organism>
<dbReference type="PANTHER" id="PTHR44554:SF1">
    <property type="entry name" value="LRP2-BINDING PROTEIN"/>
    <property type="match status" value="1"/>
</dbReference>
<name>A0A9X6RKV7_HYPEX</name>
<dbReference type="InterPro" id="IPR011990">
    <property type="entry name" value="TPR-like_helical_dom_sf"/>
</dbReference>
<dbReference type="Gene3D" id="1.25.40.10">
    <property type="entry name" value="Tetratricopeptide repeat domain"/>
    <property type="match status" value="1"/>
</dbReference>
<keyword evidence="9" id="KW-1185">Reference proteome</keyword>
<dbReference type="PANTHER" id="PTHR44554">
    <property type="entry name" value="LRP2-BINDING PROTEIN"/>
    <property type="match status" value="1"/>
</dbReference>
<evidence type="ECO:0000313" key="9">
    <source>
        <dbReference type="Proteomes" id="UP000192578"/>
    </source>
</evidence>